<evidence type="ECO:0000256" key="1">
    <source>
        <dbReference type="ARBA" id="ARBA00010758"/>
    </source>
</evidence>
<evidence type="ECO:0000256" key="8">
    <source>
        <dbReference type="ARBA" id="ARBA00031934"/>
    </source>
</evidence>
<evidence type="ECO:0000256" key="5">
    <source>
        <dbReference type="ARBA" id="ARBA00022801"/>
    </source>
</evidence>
<evidence type="ECO:0000256" key="2">
    <source>
        <dbReference type="ARBA" id="ARBA00012423"/>
    </source>
</evidence>
<sequence length="269" mass="30366">VVLWHGMGDSCCQPESMGKVTEFIRSRLPGIYVHSIRTADDESADRKSSFFGSVNDQVDKVCRQLQAIPELRGGFNAIGFSQGGLFMRGYVQRCNQPPVHSLVTFGSPHMGVAEVPGCQGQNTLWCSLMRSIVRGQAYSYWAQHNVVQAQYLKLLGKMDEYLESSQFLADVNNEREAKNATYAEQLSKLERLVLVRFTNDTMVTPSATSWFGYYDQNGDAVLPMDKQPIYTDDWIGLRKLDQADRIVFKETEGQHVSSNSDDTFQTFFI</sequence>
<organism evidence="9 10">
    <name type="scientific">Thamnocephalis sphaerospora</name>
    <dbReference type="NCBI Taxonomy" id="78915"/>
    <lineage>
        <taxon>Eukaryota</taxon>
        <taxon>Fungi</taxon>
        <taxon>Fungi incertae sedis</taxon>
        <taxon>Zoopagomycota</taxon>
        <taxon>Zoopagomycotina</taxon>
        <taxon>Zoopagomycetes</taxon>
        <taxon>Zoopagales</taxon>
        <taxon>Sigmoideomycetaceae</taxon>
        <taxon>Thamnocephalis</taxon>
    </lineage>
</organism>
<dbReference type="InterPro" id="IPR002472">
    <property type="entry name" value="Palm_thioest"/>
</dbReference>
<feature type="non-terminal residue" evidence="9">
    <location>
        <position position="1"/>
    </location>
</feature>
<dbReference type="Pfam" id="PF02089">
    <property type="entry name" value="Palm_thioest"/>
    <property type="match status" value="1"/>
</dbReference>
<keyword evidence="6" id="KW-1015">Disulfide bond</keyword>
<dbReference type="STRING" id="78915.A0A4P9XLC6"/>
<dbReference type="PRINTS" id="PR00414">
    <property type="entry name" value="PPTHIESTRASE"/>
</dbReference>
<dbReference type="Gene3D" id="3.40.50.1820">
    <property type="entry name" value="alpha/beta hydrolase"/>
    <property type="match status" value="1"/>
</dbReference>
<evidence type="ECO:0000313" key="10">
    <source>
        <dbReference type="Proteomes" id="UP000271241"/>
    </source>
</evidence>
<evidence type="ECO:0000256" key="7">
    <source>
        <dbReference type="ARBA" id="ARBA00023180"/>
    </source>
</evidence>
<reference evidence="10" key="1">
    <citation type="journal article" date="2018" name="Nat. Microbiol.">
        <title>Leveraging single-cell genomics to expand the fungal tree of life.</title>
        <authorList>
            <person name="Ahrendt S.R."/>
            <person name="Quandt C.A."/>
            <person name="Ciobanu D."/>
            <person name="Clum A."/>
            <person name="Salamov A."/>
            <person name="Andreopoulos B."/>
            <person name="Cheng J.F."/>
            <person name="Woyke T."/>
            <person name="Pelin A."/>
            <person name="Henrissat B."/>
            <person name="Reynolds N.K."/>
            <person name="Benny G.L."/>
            <person name="Smith M.E."/>
            <person name="James T.Y."/>
            <person name="Grigoriev I.V."/>
        </authorList>
    </citation>
    <scope>NUCLEOTIDE SEQUENCE [LARGE SCALE GENOMIC DNA]</scope>
    <source>
        <strain evidence="10">RSA 1356</strain>
    </source>
</reference>
<dbReference type="EC" id="3.1.2.22" evidence="2"/>
<evidence type="ECO:0000256" key="6">
    <source>
        <dbReference type="ARBA" id="ARBA00023157"/>
    </source>
</evidence>
<comment type="similarity">
    <text evidence="1">Belongs to the palmitoyl-protein thioesterase family.</text>
</comment>
<evidence type="ECO:0000256" key="3">
    <source>
        <dbReference type="ARBA" id="ARBA00014212"/>
    </source>
</evidence>
<gene>
    <name evidence="9" type="ORF">THASP1DRAFT_18833</name>
</gene>
<dbReference type="Proteomes" id="UP000271241">
    <property type="component" value="Unassembled WGS sequence"/>
</dbReference>
<evidence type="ECO:0000313" key="9">
    <source>
        <dbReference type="EMBL" id="RKP06161.1"/>
    </source>
</evidence>
<name>A0A4P9XLC6_9FUNG</name>
<keyword evidence="4" id="KW-0732">Signal</keyword>
<dbReference type="PANTHER" id="PTHR11247:SF8">
    <property type="entry name" value="PALMITOYL-PROTEIN THIOESTERASE 1"/>
    <property type="match status" value="1"/>
</dbReference>
<accession>A0A4P9XLC6</accession>
<dbReference type="OrthoDB" id="10263094at2759"/>
<dbReference type="FunFam" id="3.40.50.1820:FF:000107">
    <property type="entry name" value="Palmitoyl-protein thioesterase 1"/>
    <property type="match status" value="1"/>
</dbReference>
<protein>
    <recommendedName>
        <fullName evidence="3">Palmitoyl-protein thioesterase 1</fullName>
        <ecNumber evidence="2">3.1.2.22</ecNumber>
    </recommendedName>
    <alternativeName>
        <fullName evidence="8">Palmitoyl-protein hydrolase 1</fullName>
    </alternativeName>
</protein>
<proteinExistence type="inferred from homology"/>
<dbReference type="PANTHER" id="PTHR11247">
    <property type="entry name" value="PALMITOYL-PROTEIN THIOESTERASE/DOLICHYLDIPHOSPHATASE 1"/>
    <property type="match status" value="1"/>
</dbReference>
<dbReference type="EMBL" id="KZ992940">
    <property type="protein sequence ID" value="RKP06161.1"/>
    <property type="molecule type" value="Genomic_DNA"/>
</dbReference>
<dbReference type="SUPFAM" id="SSF53474">
    <property type="entry name" value="alpha/beta-Hydrolases"/>
    <property type="match status" value="1"/>
</dbReference>
<keyword evidence="7" id="KW-0325">Glycoprotein</keyword>
<evidence type="ECO:0000256" key="4">
    <source>
        <dbReference type="ARBA" id="ARBA00022729"/>
    </source>
</evidence>
<keyword evidence="10" id="KW-1185">Reference proteome</keyword>
<dbReference type="InterPro" id="IPR029058">
    <property type="entry name" value="AB_hydrolase_fold"/>
</dbReference>
<dbReference type="AlphaFoldDB" id="A0A4P9XLC6"/>
<dbReference type="GO" id="GO:0008474">
    <property type="term" value="F:palmitoyl-(protein) hydrolase activity"/>
    <property type="evidence" value="ECO:0007669"/>
    <property type="project" value="UniProtKB-EC"/>
</dbReference>
<keyword evidence="5 9" id="KW-0378">Hydrolase</keyword>